<protein>
    <recommendedName>
        <fullName evidence="4">Ubiquitin-like domain-containing protein</fullName>
    </recommendedName>
</protein>
<evidence type="ECO:0008006" key="4">
    <source>
        <dbReference type="Google" id="ProtNLM"/>
    </source>
</evidence>
<dbReference type="CDD" id="cd00195">
    <property type="entry name" value="UBCc_UEV"/>
    <property type="match status" value="1"/>
</dbReference>
<dbReference type="PhylomeDB" id="A0A0K6SA39"/>
<gene>
    <name evidence="3" type="ORF">Cvel_9169.t1.CR1</name>
</gene>
<name>A0A0K6SA39_9ALVE</name>
<dbReference type="PROSITE" id="PS50127">
    <property type="entry name" value="UBC_2"/>
    <property type="match status" value="1"/>
</dbReference>
<dbReference type="Pfam" id="PF00179">
    <property type="entry name" value="UQ_con"/>
    <property type="match status" value="1"/>
</dbReference>
<reference evidence="3" key="1">
    <citation type="submission" date="2014-11" db="EMBL/GenBank/DDBJ databases">
        <title>Molecular phylogeny of cliff fern family Woodsiaceae with morphological implications.</title>
        <authorList>
            <person name="Shao Y.-Z."/>
            <person name="Wei R."/>
            <person name="Zhang X.-C."/>
        </authorList>
    </citation>
    <scope>NUCLEOTIDE SEQUENCE</scope>
</reference>
<dbReference type="PROSITE" id="PS50053">
    <property type="entry name" value="UBIQUITIN_2"/>
    <property type="match status" value="1"/>
</dbReference>
<evidence type="ECO:0000259" key="2">
    <source>
        <dbReference type="PROSITE" id="PS50127"/>
    </source>
</evidence>
<sequence length="360" mass="40835">MAVRRRIQKEAEDFSKEPLLRITVASDQEEDPGISLKLRLTIEGPEKTPYEGKLLPLEILYPQDYPFRPFTIISRSCEQPMKTRIVHHPSLASHEPFCLSFLRTAGCYPAIEWSPAMSARKILEVLILPQLTCCTSQETFLNFFKENGHVLATHWRHVAPQGMKTNPSTPPPPDALPISVKTLTGDVCMLGPFSENATVLQLQKKIHEQRKIPVTDQRLNFEGKELSSERALADYPGLLMRSSEGGSQSPTVYLTVKSRCDCNYMKSNWLCQLAEKDWNQFWDMASFWNGKSRKAALRLFLLLEQGRAEAACESSETVTLMVGLQRVLQERKSRQAAGGGEEVSLRIEKQDIRRLLLSFL</sequence>
<feature type="domain" description="Ubiquitin-like" evidence="1">
    <location>
        <begin position="176"/>
        <end position="235"/>
    </location>
</feature>
<dbReference type="InterPro" id="IPR050113">
    <property type="entry name" value="Ub_conjugating_enzyme"/>
</dbReference>
<dbReference type="Gene3D" id="3.10.110.10">
    <property type="entry name" value="Ubiquitin Conjugating Enzyme"/>
    <property type="match status" value="1"/>
</dbReference>
<dbReference type="EMBL" id="CDMZ01004213">
    <property type="protein sequence ID" value="CUC10492.1"/>
    <property type="molecule type" value="Genomic_DNA"/>
</dbReference>
<dbReference type="SMART" id="SM00212">
    <property type="entry name" value="UBCc"/>
    <property type="match status" value="1"/>
</dbReference>
<dbReference type="InterPro" id="IPR016135">
    <property type="entry name" value="UBQ-conjugating_enzyme/RWD"/>
</dbReference>
<dbReference type="CDD" id="cd17039">
    <property type="entry name" value="Ubl_ubiquitin_like"/>
    <property type="match status" value="1"/>
</dbReference>
<dbReference type="InterPro" id="IPR000608">
    <property type="entry name" value="UBC"/>
</dbReference>
<dbReference type="InterPro" id="IPR000626">
    <property type="entry name" value="Ubiquitin-like_dom"/>
</dbReference>
<dbReference type="Pfam" id="PF00240">
    <property type="entry name" value="ubiquitin"/>
    <property type="match status" value="1"/>
</dbReference>
<proteinExistence type="predicted"/>
<dbReference type="InterPro" id="IPR029071">
    <property type="entry name" value="Ubiquitin-like_domsf"/>
</dbReference>
<dbReference type="SUPFAM" id="SSF54495">
    <property type="entry name" value="UBC-like"/>
    <property type="match status" value="1"/>
</dbReference>
<accession>A0A0K6SA39</accession>
<dbReference type="AlphaFoldDB" id="A0A0K6SA39"/>
<organism evidence="3">
    <name type="scientific">Chromera velia CCMP2878</name>
    <dbReference type="NCBI Taxonomy" id="1169474"/>
    <lineage>
        <taxon>Eukaryota</taxon>
        <taxon>Sar</taxon>
        <taxon>Alveolata</taxon>
        <taxon>Colpodellida</taxon>
        <taxon>Chromeraceae</taxon>
        <taxon>Chromera</taxon>
    </lineage>
</organism>
<evidence type="ECO:0000259" key="1">
    <source>
        <dbReference type="PROSITE" id="PS50053"/>
    </source>
</evidence>
<dbReference type="Gene3D" id="3.10.20.90">
    <property type="entry name" value="Phosphatidylinositol 3-kinase Catalytic Subunit, Chain A, domain 1"/>
    <property type="match status" value="1"/>
</dbReference>
<dbReference type="VEuPathDB" id="CryptoDB:Cvel_9169"/>
<dbReference type="SUPFAM" id="SSF54236">
    <property type="entry name" value="Ubiquitin-like"/>
    <property type="match status" value="1"/>
</dbReference>
<evidence type="ECO:0000313" key="3">
    <source>
        <dbReference type="EMBL" id="CUC10492.1"/>
    </source>
</evidence>
<feature type="domain" description="UBC core" evidence="2">
    <location>
        <begin position="2"/>
        <end position="208"/>
    </location>
</feature>
<dbReference type="PANTHER" id="PTHR24067">
    <property type="entry name" value="UBIQUITIN-CONJUGATING ENZYME E2"/>
    <property type="match status" value="1"/>
</dbReference>